<gene>
    <name evidence="2" type="ORF">L484_011256</name>
</gene>
<dbReference type="AlphaFoldDB" id="W9RUM4"/>
<feature type="compositionally biased region" description="Low complexity" evidence="1">
    <location>
        <begin position="22"/>
        <end position="36"/>
    </location>
</feature>
<keyword evidence="3" id="KW-1185">Reference proteome</keyword>
<organism evidence="2 3">
    <name type="scientific">Morus notabilis</name>
    <dbReference type="NCBI Taxonomy" id="981085"/>
    <lineage>
        <taxon>Eukaryota</taxon>
        <taxon>Viridiplantae</taxon>
        <taxon>Streptophyta</taxon>
        <taxon>Embryophyta</taxon>
        <taxon>Tracheophyta</taxon>
        <taxon>Spermatophyta</taxon>
        <taxon>Magnoliopsida</taxon>
        <taxon>eudicotyledons</taxon>
        <taxon>Gunneridae</taxon>
        <taxon>Pentapetalae</taxon>
        <taxon>rosids</taxon>
        <taxon>fabids</taxon>
        <taxon>Rosales</taxon>
        <taxon>Moraceae</taxon>
        <taxon>Moreae</taxon>
        <taxon>Morus</taxon>
    </lineage>
</organism>
<evidence type="ECO:0000313" key="2">
    <source>
        <dbReference type="EMBL" id="EXB96546.1"/>
    </source>
</evidence>
<sequence length="100" mass="10990">MPISPRGSRFIPCSSNNLSNIILPNSKVPNPSQHSPPTQPSPGQPHIIQLLLLNRYISLIRIRLCNPQQLLDLNSTNFPAPLPSSISEAHRGSINLSYTT</sequence>
<protein>
    <submittedName>
        <fullName evidence="2">Uncharacterized protein</fullName>
    </submittedName>
</protein>
<dbReference type="Proteomes" id="UP000030645">
    <property type="component" value="Unassembled WGS sequence"/>
</dbReference>
<evidence type="ECO:0000256" key="1">
    <source>
        <dbReference type="SAM" id="MobiDB-lite"/>
    </source>
</evidence>
<name>W9RUM4_9ROSA</name>
<reference evidence="3" key="1">
    <citation type="submission" date="2013-01" db="EMBL/GenBank/DDBJ databases">
        <title>Draft Genome Sequence of a Mulberry Tree, Morus notabilis C.K. Schneid.</title>
        <authorList>
            <person name="He N."/>
            <person name="Zhao S."/>
        </authorList>
    </citation>
    <scope>NUCLEOTIDE SEQUENCE</scope>
</reference>
<accession>W9RUM4</accession>
<evidence type="ECO:0000313" key="3">
    <source>
        <dbReference type="Proteomes" id="UP000030645"/>
    </source>
</evidence>
<feature type="region of interest" description="Disordered" evidence="1">
    <location>
        <begin position="22"/>
        <end position="44"/>
    </location>
</feature>
<dbReference type="EMBL" id="KE345243">
    <property type="protein sequence ID" value="EXB96546.1"/>
    <property type="molecule type" value="Genomic_DNA"/>
</dbReference>
<proteinExistence type="predicted"/>